<dbReference type="SUPFAM" id="SSF56112">
    <property type="entry name" value="Protein kinase-like (PK-like)"/>
    <property type="match status" value="1"/>
</dbReference>
<organism evidence="1 2">
    <name type="scientific">Gigaspora rosea</name>
    <dbReference type="NCBI Taxonomy" id="44941"/>
    <lineage>
        <taxon>Eukaryota</taxon>
        <taxon>Fungi</taxon>
        <taxon>Fungi incertae sedis</taxon>
        <taxon>Mucoromycota</taxon>
        <taxon>Glomeromycotina</taxon>
        <taxon>Glomeromycetes</taxon>
        <taxon>Diversisporales</taxon>
        <taxon>Gigasporaceae</taxon>
        <taxon>Gigaspora</taxon>
    </lineage>
</organism>
<protein>
    <recommendedName>
        <fullName evidence="3">Protein kinase domain-containing protein</fullName>
    </recommendedName>
</protein>
<dbReference type="OrthoDB" id="10261027at2759"/>
<dbReference type="EMBL" id="QKWP01000055">
    <property type="protein sequence ID" value="RIB28802.1"/>
    <property type="molecule type" value="Genomic_DNA"/>
</dbReference>
<dbReference type="AlphaFoldDB" id="A0A397W436"/>
<comment type="caution">
    <text evidence="1">The sequence shown here is derived from an EMBL/GenBank/DDBJ whole genome shotgun (WGS) entry which is preliminary data.</text>
</comment>
<evidence type="ECO:0000313" key="1">
    <source>
        <dbReference type="EMBL" id="RIB28802.1"/>
    </source>
</evidence>
<evidence type="ECO:0000313" key="2">
    <source>
        <dbReference type="Proteomes" id="UP000266673"/>
    </source>
</evidence>
<proteinExistence type="predicted"/>
<dbReference type="InterPro" id="IPR011009">
    <property type="entry name" value="Kinase-like_dom_sf"/>
</dbReference>
<sequence>MNNDSGYIIITNKKSLLEPKEILEYADYGTLCQFLEQKANTINWKKEYALQNNLSSDIYSIGILLLQISSGVVPFESESPYGYDLFNAVIHGKRENEIPGTPNEYDLNTLDSSNDMMEYNDSQIPNDILDMGNLSVANLLQHYTDLYNQKTKELELISSVIATLQKIVGLKIYNCLFQLQLKS</sequence>
<reference evidence="1 2" key="1">
    <citation type="submission" date="2018-06" db="EMBL/GenBank/DDBJ databases">
        <title>Comparative genomics reveals the genomic features of Rhizophagus irregularis, R. cerebriforme, R. diaphanum and Gigaspora rosea, and their symbiotic lifestyle signature.</title>
        <authorList>
            <person name="Morin E."/>
            <person name="San Clemente H."/>
            <person name="Chen E.C.H."/>
            <person name="De La Providencia I."/>
            <person name="Hainaut M."/>
            <person name="Kuo A."/>
            <person name="Kohler A."/>
            <person name="Murat C."/>
            <person name="Tang N."/>
            <person name="Roy S."/>
            <person name="Loubradou J."/>
            <person name="Henrissat B."/>
            <person name="Grigoriev I.V."/>
            <person name="Corradi N."/>
            <person name="Roux C."/>
            <person name="Martin F.M."/>
        </authorList>
    </citation>
    <scope>NUCLEOTIDE SEQUENCE [LARGE SCALE GENOMIC DNA]</scope>
    <source>
        <strain evidence="1 2">DAOM 194757</strain>
    </source>
</reference>
<keyword evidence="2" id="KW-1185">Reference proteome</keyword>
<dbReference type="Proteomes" id="UP000266673">
    <property type="component" value="Unassembled WGS sequence"/>
</dbReference>
<accession>A0A397W436</accession>
<name>A0A397W436_9GLOM</name>
<gene>
    <name evidence="1" type="ORF">C2G38_2157046</name>
</gene>
<dbReference type="Gene3D" id="1.10.510.10">
    <property type="entry name" value="Transferase(Phosphotransferase) domain 1"/>
    <property type="match status" value="1"/>
</dbReference>
<evidence type="ECO:0008006" key="3">
    <source>
        <dbReference type="Google" id="ProtNLM"/>
    </source>
</evidence>